<protein>
    <submittedName>
        <fullName evidence="11">Uncharacterized protein</fullName>
    </submittedName>
</protein>
<evidence type="ECO:0000256" key="6">
    <source>
        <dbReference type="ARBA" id="ARBA00023004"/>
    </source>
</evidence>
<reference evidence="11 12" key="1">
    <citation type="submission" date="2023-10" db="EMBL/GenBank/DDBJ databases">
        <title>Draft genome sequence of Xylaria bambusicola isolate GMP-LS, the root and basal stem rot pathogen of sugarcane in Indonesia.</title>
        <authorList>
            <person name="Selvaraj P."/>
            <person name="Muralishankar V."/>
            <person name="Muruganantham S."/>
            <person name="Sp S."/>
            <person name="Haryani S."/>
            <person name="Lau K.J.X."/>
            <person name="Naqvi N.I."/>
        </authorList>
    </citation>
    <scope>NUCLEOTIDE SEQUENCE [LARGE SCALE GENOMIC DNA]</scope>
    <source>
        <strain evidence="11">GMP-LS</strain>
    </source>
</reference>
<dbReference type="AlphaFoldDB" id="A0AAN7Z4X4"/>
<keyword evidence="7 9" id="KW-0503">Monooxygenase</keyword>
<keyword evidence="12" id="KW-1185">Reference proteome</keyword>
<evidence type="ECO:0000256" key="9">
    <source>
        <dbReference type="RuleBase" id="RU000461"/>
    </source>
</evidence>
<dbReference type="SUPFAM" id="SSF48264">
    <property type="entry name" value="Cytochrome P450"/>
    <property type="match status" value="1"/>
</dbReference>
<comment type="similarity">
    <text evidence="2 9">Belongs to the cytochrome P450 family.</text>
</comment>
<dbReference type="Proteomes" id="UP001305414">
    <property type="component" value="Unassembled WGS sequence"/>
</dbReference>
<dbReference type="EMBL" id="JAWHQM010000013">
    <property type="protein sequence ID" value="KAK5629882.1"/>
    <property type="molecule type" value="Genomic_DNA"/>
</dbReference>
<dbReference type="InterPro" id="IPR017972">
    <property type="entry name" value="Cyt_P450_CS"/>
</dbReference>
<organism evidence="11 12">
    <name type="scientific">Xylaria bambusicola</name>
    <dbReference type="NCBI Taxonomy" id="326684"/>
    <lineage>
        <taxon>Eukaryota</taxon>
        <taxon>Fungi</taxon>
        <taxon>Dikarya</taxon>
        <taxon>Ascomycota</taxon>
        <taxon>Pezizomycotina</taxon>
        <taxon>Sordariomycetes</taxon>
        <taxon>Xylariomycetidae</taxon>
        <taxon>Xylariales</taxon>
        <taxon>Xylariaceae</taxon>
        <taxon>Xylaria</taxon>
    </lineage>
</organism>
<dbReference type="PANTHER" id="PTHR24305">
    <property type="entry name" value="CYTOCHROME P450"/>
    <property type="match status" value="1"/>
</dbReference>
<evidence type="ECO:0000313" key="11">
    <source>
        <dbReference type="EMBL" id="KAK5629882.1"/>
    </source>
</evidence>
<dbReference type="GO" id="GO:0005506">
    <property type="term" value="F:iron ion binding"/>
    <property type="evidence" value="ECO:0007669"/>
    <property type="project" value="InterPro"/>
</dbReference>
<comment type="caution">
    <text evidence="11">The sequence shown here is derived from an EMBL/GenBank/DDBJ whole genome shotgun (WGS) entry which is preliminary data.</text>
</comment>
<dbReference type="PROSITE" id="PS00086">
    <property type="entry name" value="CYTOCHROME_P450"/>
    <property type="match status" value="1"/>
</dbReference>
<evidence type="ECO:0000256" key="8">
    <source>
        <dbReference type="PIRSR" id="PIRSR602401-1"/>
    </source>
</evidence>
<dbReference type="InterPro" id="IPR001128">
    <property type="entry name" value="Cyt_P450"/>
</dbReference>
<keyword evidence="4 8" id="KW-0479">Metal-binding</keyword>
<evidence type="ECO:0000256" key="1">
    <source>
        <dbReference type="ARBA" id="ARBA00001971"/>
    </source>
</evidence>
<dbReference type="Gene3D" id="1.10.630.10">
    <property type="entry name" value="Cytochrome P450"/>
    <property type="match status" value="1"/>
</dbReference>
<keyword evidence="10" id="KW-0812">Transmembrane</keyword>
<evidence type="ECO:0000313" key="12">
    <source>
        <dbReference type="Proteomes" id="UP001305414"/>
    </source>
</evidence>
<keyword evidence="3 8" id="KW-0349">Heme</keyword>
<evidence type="ECO:0000256" key="2">
    <source>
        <dbReference type="ARBA" id="ARBA00010617"/>
    </source>
</evidence>
<feature type="transmembrane region" description="Helical" evidence="10">
    <location>
        <begin position="20"/>
        <end position="45"/>
    </location>
</feature>
<dbReference type="CDD" id="cd11058">
    <property type="entry name" value="CYP60B-like"/>
    <property type="match status" value="1"/>
</dbReference>
<dbReference type="PANTHER" id="PTHR24305:SF29">
    <property type="entry name" value="BENZOATE-PARA-HYDROXYLASE"/>
    <property type="match status" value="1"/>
</dbReference>
<evidence type="ECO:0000256" key="10">
    <source>
        <dbReference type="SAM" id="Phobius"/>
    </source>
</evidence>
<dbReference type="PRINTS" id="PR00463">
    <property type="entry name" value="EP450I"/>
</dbReference>
<dbReference type="InterPro" id="IPR050121">
    <property type="entry name" value="Cytochrome_P450_monoxygenase"/>
</dbReference>
<evidence type="ECO:0000256" key="7">
    <source>
        <dbReference type="ARBA" id="ARBA00023033"/>
    </source>
</evidence>
<comment type="cofactor">
    <cofactor evidence="1 8">
        <name>heme</name>
        <dbReference type="ChEBI" id="CHEBI:30413"/>
    </cofactor>
</comment>
<dbReference type="InterPro" id="IPR002401">
    <property type="entry name" value="Cyt_P450_E_grp-I"/>
</dbReference>
<evidence type="ECO:0000256" key="5">
    <source>
        <dbReference type="ARBA" id="ARBA00023002"/>
    </source>
</evidence>
<dbReference type="PRINTS" id="PR00385">
    <property type="entry name" value="P450"/>
</dbReference>
<keyword evidence="10" id="KW-0472">Membrane</keyword>
<name>A0AAN7Z4X4_9PEZI</name>
<keyword evidence="10" id="KW-1133">Transmembrane helix</keyword>
<gene>
    <name evidence="11" type="ORF">RRF57_005597</name>
</gene>
<dbReference type="Pfam" id="PF00067">
    <property type="entry name" value="p450"/>
    <property type="match status" value="1"/>
</dbReference>
<dbReference type="GO" id="GO:0004497">
    <property type="term" value="F:monooxygenase activity"/>
    <property type="evidence" value="ECO:0007669"/>
    <property type="project" value="UniProtKB-KW"/>
</dbReference>
<dbReference type="GO" id="GO:0020037">
    <property type="term" value="F:heme binding"/>
    <property type="evidence" value="ECO:0007669"/>
    <property type="project" value="InterPro"/>
</dbReference>
<evidence type="ECO:0000256" key="3">
    <source>
        <dbReference type="ARBA" id="ARBA00022617"/>
    </source>
</evidence>
<dbReference type="GO" id="GO:0016705">
    <property type="term" value="F:oxidoreductase activity, acting on paired donors, with incorporation or reduction of molecular oxygen"/>
    <property type="evidence" value="ECO:0007669"/>
    <property type="project" value="InterPro"/>
</dbReference>
<sequence length="522" mass="59900">MISSHPQLGRIATVKMAIQLAGVVMNPIALLYVIPVLYVTGWTIYHLSHGFYNLFMHPLRDYPGPLISRASTLWYSRALSRGTIAQDLLALHEKYGDTVRITPDEISFIDPQNWKQIYGYRASPAGKVEMIKDPRYHDTVKPTVTILTGNDAEHTYFRKVLSPPFSEISLKKNEWILHRFATKFIARVKDVGDNGNKPVDIVDWFNYLTFDIIGYLAYGEDFNCLGESKLHEWIECSLALASLMTLGQSARQLPYPFDELYKWMFIPDSIHRRTKTHRDLVDQKVKARLGRDPEHMDFLQKLVELRKDEKMDFGTLSEHASLLTIGGSETTATLLSGAIYFLALNPEVYAKLTKEIRTTFAKEEDMTLLRLSQCAYLLGVVEETLRMYPPSPANHTRMVPEGGAVLEGKHIPGGLCVSMPMFASFNASSNWVEPRVFAPERWTGENPDKYARDRREALKPFSYGPRNCLGQQLANHEVRLILGKIAWHFDLELMEESRGWEEQTSYTFWEKHRLWVKMKSVT</sequence>
<proteinExistence type="inferred from homology"/>
<accession>A0AAN7Z4X4</accession>
<dbReference type="InterPro" id="IPR036396">
    <property type="entry name" value="Cyt_P450_sf"/>
</dbReference>
<evidence type="ECO:0000256" key="4">
    <source>
        <dbReference type="ARBA" id="ARBA00022723"/>
    </source>
</evidence>
<keyword evidence="5 9" id="KW-0560">Oxidoreductase</keyword>
<feature type="binding site" description="axial binding residue" evidence="8">
    <location>
        <position position="468"/>
    </location>
    <ligand>
        <name>heme</name>
        <dbReference type="ChEBI" id="CHEBI:30413"/>
    </ligand>
    <ligandPart>
        <name>Fe</name>
        <dbReference type="ChEBI" id="CHEBI:18248"/>
    </ligandPart>
</feature>
<keyword evidence="6 8" id="KW-0408">Iron</keyword>